<dbReference type="Proteomes" id="UP000462152">
    <property type="component" value="Unassembled WGS sequence"/>
</dbReference>
<protein>
    <submittedName>
        <fullName evidence="1">Uncharacterized protein</fullName>
    </submittedName>
</protein>
<evidence type="ECO:0000313" key="2">
    <source>
        <dbReference type="Proteomes" id="UP000462152"/>
    </source>
</evidence>
<evidence type="ECO:0000313" key="1">
    <source>
        <dbReference type="EMBL" id="MUN53911.1"/>
    </source>
</evidence>
<name>A0A7K1LFF6_9MICC</name>
<dbReference type="RefSeq" id="WP_129314017.1">
    <property type="nucleotide sequence ID" value="NZ_NOIQ01000001.1"/>
</dbReference>
<comment type="caution">
    <text evidence="1">The sequence shown here is derived from an EMBL/GenBank/DDBJ whole genome shotgun (WGS) entry which is preliminary data.</text>
</comment>
<sequence>MLLMTTDVMRRRDEARLNTLLEANDAAVVEALGVPDTVRYWFLTGDLSGDALQEQAVEVLP</sequence>
<dbReference type="AlphaFoldDB" id="A0A7K1LFF6"/>
<organism evidence="1 2">
    <name type="scientific">Rothia koreensis</name>
    <dbReference type="NCBI Taxonomy" id="592378"/>
    <lineage>
        <taxon>Bacteria</taxon>
        <taxon>Bacillati</taxon>
        <taxon>Actinomycetota</taxon>
        <taxon>Actinomycetes</taxon>
        <taxon>Micrococcales</taxon>
        <taxon>Micrococcaceae</taxon>
        <taxon>Rothia</taxon>
    </lineage>
</organism>
<keyword evidence="2" id="KW-1185">Reference proteome</keyword>
<gene>
    <name evidence="1" type="ORF">GMA10_01485</name>
</gene>
<reference evidence="1 2" key="1">
    <citation type="submission" date="2019-12" db="EMBL/GenBank/DDBJ databases">
        <authorList>
            <person name="Li J."/>
            <person name="Shi Y."/>
            <person name="Xu G."/>
            <person name="Xiao D."/>
            <person name="Ran X."/>
        </authorList>
    </citation>
    <scope>NUCLEOTIDE SEQUENCE [LARGE SCALE GENOMIC DNA]</scope>
    <source>
        <strain evidence="1 2">JCM 15915</strain>
    </source>
</reference>
<dbReference type="EMBL" id="WOGT01000001">
    <property type="protein sequence ID" value="MUN53911.1"/>
    <property type="molecule type" value="Genomic_DNA"/>
</dbReference>
<proteinExistence type="predicted"/>
<accession>A0A7K1LFF6</accession>
<dbReference type="OrthoDB" id="9804765at2"/>